<keyword evidence="1" id="KW-0862">Zinc</keyword>
<evidence type="ECO:0000259" key="2">
    <source>
        <dbReference type="PROSITE" id="PS50157"/>
    </source>
</evidence>
<dbReference type="GO" id="GO:0005509">
    <property type="term" value="F:calcium ion binding"/>
    <property type="evidence" value="ECO:0007669"/>
    <property type="project" value="InterPro"/>
</dbReference>
<evidence type="ECO:0000256" key="1">
    <source>
        <dbReference type="PROSITE-ProRule" id="PRU00042"/>
    </source>
</evidence>
<keyword evidence="1" id="KW-0479">Metal-binding</keyword>
<keyword evidence="4" id="KW-1185">Reference proteome</keyword>
<dbReference type="EMBL" id="JAGMWT010000002">
    <property type="protein sequence ID" value="KAH7135346.1"/>
    <property type="molecule type" value="Genomic_DNA"/>
</dbReference>
<dbReference type="Pfam" id="PF26082">
    <property type="entry name" value="zf-C2H2_AcuF"/>
    <property type="match status" value="1"/>
</dbReference>
<dbReference type="SMART" id="SM00355">
    <property type="entry name" value="ZnF_C2H2"/>
    <property type="match status" value="2"/>
</dbReference>
<protein>
    <recommendedName>
        <fullName evidence="2">C2H2-type domain-containing protein</fullName>
    </recommendedName>
</protein>
<dbReference type="PANTHER" id="PTHR35391:SF7">
    <property type="entry name" value="C2H2-TYPE DOMAIN-CONTAINING PROTEIN"/>
    <property type="match status" value="1"/>
</dbReference>
<dbReference type="PROSITE" id="PS50157">
    <property type="entry name" value="ZINC_FINGER_C2H2_2"/>
    <property type="match status" value="1"/>
</dbReference>
<feature type="domain" description="C2H2-type" evidence="2">
    <location>
        <begin position="227"/>
        <end position="255"/>
    </location>
</feature>
<name>A0A9P9IX00_9PLEO</name>
<accession>A0A9P9IX00</accession>
<proteinExistence type="predicted"/>
<dbReference type="Gene3D" id="3.30.160.60">
    <property type="entry name" value="Classic Zinc Finger"/>
    <property type="match status" value="1"/>
</dbReference>
<dbReference type="Proteomes" id="UP000700596">
    <property type="component" value="Unassembled WGS sequence"/>
</dbReference>
<dbReference type="InterPro" id="IPR037104">
    <property type="entry name" value="Annexin_sf"/>
</dbReference>
<dbReference type="GO" id="GO:0005544">
    <property type="term" value="F:calcium-dependent phospholipid binding"/>
    <property type="evidence" value="ECO:0007669"/>
    <property type="project" value="InterPro"/>
</dbReference>
<sequence length="1330" mass="152851">MSIIIRRATPRDRFVIAQAHNQTSFDDMFDINHVAQKFPLLEGWLRERLGKAITRRRQFLRYARDHRSRLGKEPTELWKPEEAIAAKPVLSTSSMENQSHSGRTVLTQHASTLAPTVASTLHDISIALPETDFEDNQSQSSFALSLGEEELESRQQLPRLIDVSKGASTFECPLCCTIQSIRKEISWQKHVLSDLRPYVCTIADCDAPIFSDSRNWIAHELEHRTSWNCGFCKEEFQTSQNFQNHLQLQHTKNVTNEQLMALSETRKCLATSIPASDCPFCHDWELKLRKANPSIAPSNDLVVTPAQYKQHVGSHMRQLAVFVIPRGFLEDDGDNNSVSGFGTGCASSLVGTNAFKRGTTLESGSYVTTSDYSDNFSGEFDTDHIARLLSDTNRSNTLTKALITLSNLRHSQISRLKIQFNFSNLTKMGYTPDFAEAVYVTSLGRYKSDAYWLSEYSTLSSTVEYRNVIMQILAGRSEKEISAINEAVLTYPGNEWLKEYPETQSPIGLFIDRMSGDERDEDFLHALSQNFEAFDDGQRSALQIERDAHGWKELTDCSNQNDIRTALNYTFRRSDTYIRRLSEAFDRIHTPPWVEEISRIMSHRLGLLLRHIIDGANNRSQRDARYLHSILLQSFDSWYPLTSLLIRIHWKSQHLRSVKAECFNNTRQTLASAIAEKTTGEYRQFCLALIQAKESTEEDNGSIGIDVEPLNEERISYLDAMKKEHINGQNMGVVYSEQETRNAWQRALKRLRYKRNLMIQYLSLGFDVYPRGRYLIRFSWYPQLTLEAPYTRNDLYIEANLPQQAEDISLRIFQVIDEFNDQFWNLENSVLIQNKTTKIQNTEIEGTEHEDTEGENTKDDKSIVRVSKGHVITPAITLKTDSAMMKLLTDFEDFQKNPELLTALIPHIRFEYFNDHPALVCAERQRTEQWIWILVGSLYEGYFKGLQGYRTISSPVAPGHDSLFRSRQDTKYDLFVKKGETLLAIVDDEVMRGLLSTTFSHVALDWAKSIFANHIRNPGDIFVNMLSFFPHPSDRLVVAAETVSLFSRWTSDIVPYNKSLGWKLLAYSKAAELCDKPLVKLLFDRMPLTGEDLWSQDENESFILEMLVCHLLNGNAPEIAHWLMEKAGPPMRYRYESDDHYDQKIRCMESISRQIKDFIVRDKILEQSKSIEEENTAYGQDPPRDVMPIVDFCNRLRDTTNDNTNWLREELEIFPSREAAAAYLNQPSYMGPFTTTSNWEFIQILIDHGADINAVDGLDRSVLEECVCTFCDDEKMRPEQIIERTMVLIEAGAKLKQQERDSSHSISPFIESIVGCAEETLRLRKEENFD</sequence>
<dbReference type="GO" id="GO:0008270">
    <property type="term" value="F:zinc ion binding"/>
    <property type="evidence" value="ECO:0007669"/>
    <property type="project" value="UniProtKB-KW"/>
</dbReference>
<gene>
    <name evidence="3" type="ORF">B0J11DRAFT_157717</name>
</gene>
<dbReference type="OrthoDB" id="6133115at2759"/>
<dbReference type="PANTHER" id="PTHR35391">
    <property type="entry name" value="C2H2-TYPE DOMAIN-CONTAINING PROTEIN-RELATED"/>
    <property type="match status" value="1"/>
</dbReference>
<reference evidence="3" key="1">
    <citation type="journal article" date="2021" name="Nat. Commun.">
        <title>Genetic determinants of endophytism in the Arabidopsis root mycobiome.</title>
        <authorList>
            <person name="Mesny F."/>
            <person name="Miyauchi S."/>
            <person name="Thiergart T."/>
            <person name="Pickel B."/>
            <person name="Atanasova L."/>
            <person name="Karlsson M."/>
            <person name="Huettel B."/>
            <person name="Barry K.W."/>
            <person name="Haridas S."/>
            <person name="Chen C."/>
            <person name="Bauer D."/>
            <person name="Andreopoulos W."/>
            <person name="Pangilinan J."/>
            <person name="LaButti K."/>
            <person name="Riley R."/>
            <person name="Lipzen A."/>
            <person name="Clum A."/>
            <person name="Drula E."/>
            <person name="Henrissat B."/>
            <person name="Kohler A."/>
            <person name="Grigoriev I.V."/>
            <person name="Martin F.M."/>
            <person name="Hacquard S."/>
        </authorList>
    </citation>
    <scope>NUCLEOTIDE SEQUENCE</scope>
    <source>
        <strain evidence="3">MPI-CAGE-CH-0243</strain>
    </source>
</reference>
<evidence type="ECO:0000313" key="3">
    <source>
        <dbReference type="EMBL" id="KAH7135346.1"/>
    </source>
</evidence>
<dbReference type="SUPFAM" id="SSF47874">
    <property type="entry name" value="Annexin"/>
    <property type="match status" value="1"/>
</dbReference>
<dbReference type="PROSITE" id="PS00028">
    <property type="entry name" value="ZINC_FINGER_C2H2_1"/>
    <property type="match status" value="1"/>
</dbReference>
<organism evidence="3 4">
    <name type="scientific">Dendryphion nanum</name>
    <dbReference type="NCBI Taxonomy" id="256645"/>
    <lineage>
        <taxon>Eukaryota</taxon>
        <taxon>Fungi</taxon>
        <taxon>Dikarya</taxon>
        <taxon>Ascomycota</taxon>
        <taxon>Pezizomycotina</taxon>
        <taxon>Dothideomycetes</taxon>
        <taxon>Pleosporomycetidae</taxon>
        <taxon>Pleosporales</taxon>
        <taxon>Torulaceae</taxon>
        <taxon>Dendryphion</taxon>
    </lineage>
</organism>
<keyword evidence="1" id="KW-0863">Zinc-finger</keyword>
<comment type="caution">
    <text evidence="3">The sequence shown here is derived from an EMBL/GenBank/DDBJ whole genome shotgun (WGS) entry which is preliminary data.</text>
</comment>
<dbReference type="InterPro" id="IPR058925">
    <property type="entry name" value="zf-C2H2_AcuF"/>
</dbReference>
<evidence type="ECO:0000313" key="4">
    <source>
        <dbReference type="Proteomes" id="UP000700596"/>
    </source>
</evidence>
<dbReference type="InterPro" id="IPR013087">
    <property type="entry name" value="Znf_C2H2_type"/>
</dbReference>